<dbReference type="SUPFAM" id="SSF56349">
    <property type="entry name" value="DNA breaking-rejoining enzymes"/>
    <property type="match status" value="1"/>
</dbReference>
<protein>
    <recommendedName>
        <fullName evidence="3">DUF6538 domain-containing protein</fullName>
    </recommendedName>
</protein>
<reference evidence="4 5" key="1">
    <citation type="submission" date="2016-10" db="EMBL/GenBank/DDBJ databases">
        <authorList>
            <person name="de Groot N.N."/>
        </authorList>
    </citation>
    <scope>NUCLEOTIDE SEQUENCE [LARGE SCALE GENOMIC DNA]</scope>
    <source>
        <strain evidence="4 5">R-24608</strain>
    </source>
</reference>
<dbReference type="EMBL" id="FPBX01000033">
    <property type="protein sequence ID" value="SFU90062.1"/>
    <property type="molecule type" value="Genomic_DNA"/>
</dbReference>
<sequence>MKQIAEHLYARGKSGKLYCRVRVPSKLRPAYPRKPEIIRALGTSDRREGKALLITELAAIQQEFALKERELAVKASQRAQRSVRRLTALTEQQVQAMASNWVHQSLLADDLQRSHGLDDEDFESLNDQLQQQRQELGRLLAQGKVEPIVPAMRSFLHLLGAEVDLNPEHERQVAYKLLEAVVQALDVRIDRQAGRVKPSATMAPGMNITDLKKSLSIHQGATWAEVFAKWVKHVDDRPKPTVIAAQTPWRELEHLARAAGVKYPGQVTKELVNEFVEAMARRGLATVTINERLAKVKAIYKVAVGRMLLEVNPAQDVLGRGKSAREKRRKKRLPFDQSDLNTIFGCSIYNGEHKRSQGSSKEASYWIPLLMYYTGARTEEVAGLALEDLAYDALVNCWYLNLVDRPEPDDAELFDDEEDENEDVVKAEAHGRLLKNAASIRRVPVAQELLDLGLLRYVEWVKSKGAKALFPTLKKDFHGKLSGSFS</sequence>
<feature type="domain" description="DUF6538" evidence="3">
    <location>
        <begin position="7"/>
        <end position="66"/>
    </location>
</feature>
<dbReference type="AlphaFoldDB" id="A0A1I7JY17"/>
<dbReference type="Gene3D" id="1.10.150.130">
    <property type="match status" value="1"/>
</dbReference>
<dbReference type="GO" id="GO:0003677">
    <property type="term" value="F:DNA binding"/>
    <property type="evidence" value="ECO:0007669"/>
    <property type="project" value="UniProtKB-KW"/>
</dbReference>
<evidence type="ECO:0000256" key="2">
    <source>
        <dbReference type="ARBA" id="ARBA00023172"/>
    </source>
</evidence>
<proteinExistence type="predicted"/>
<gene>
    <name evidence="4" type="ORF">SAMN04489707_103338</name>
</gene>
<dbReference type="Gene3D" id="1.10.443.10">
    <property type="entry name" value="Intergrase catalytic core"/>
    <property type="match status" value="1"/>
</dbReference>
<keyword evidence="1" id="KW-0238">DNA-binding</keyword>
<dbReference type="STRING" id="343013.SAMN04489707_103338"/>
<keyword evidence="2" id="KW-0233">DNA recombination</keyword>
<evidence type="ECO:0000259" key="3">
    <source>
        <dbReference type="Pfam" id="PF20172"/>
    </source>
</evidence>
<evidence type="ECO:0000256" key="1">
    <source>
        <dbReference type="ARBA" id="ARBA00023125"/>
    </source>
</evidence>
<dbReference type="GO" id="GO:0006310">
    <property type="term" value="P:DNA recombination"/>
    <property type="evidence" value="ECO:0007669"/>
    <property type="project" value="UniProtKB-KW"/>
</dbReference>
<keyword evidence="5" id="KW-1185">Reference proteome</keyword>
<dbReference type="RefSeq" id="WP_074930347.1">
    <property type="nucleotide sequence ID" value="NZ_CYIG01000028.1"/>
</dbReference>
<organism evidence="4 5">
    <name type="scientific">Paenacidovorax caeni</name>
    <dbReference type="NCBI Taxonomy" id="343013"/>
    <lineage>
        <taxon>Bacteria</taxon>
        <taxon>Pseudomonadati</taxon>
        <taxon>Pseudomonadota</taxon>
        <taxon>Betaproteobacteria</taxon>
        <taxon>Burkholderiales</taxon>
        <taxon>Comamonadaceae</taxon>
        <taxon>Paenacidovorax</taxon>
    </lineage>
</organism>
<evidence type="ECO:0000313" key="4">
    <source>
        <dbReference type="EMBL" id="SFU90062.1"/>
    </source>
</evidence>
<dbReference type="InterPro" id="IPR010998">
    <property type="entry name" value="Integrase_recombinase_N"/>
</dbReference>
<name>A0A1I7JY17_9BURK</name>
<accession>A0A1I7JY17</accession>
<dbReference type="InterPro" id="IPR011010">
    <property type="entry name" value="DNA_brk_join_enz"/>
</dbReference>
<evidence type="ECO:0000313" key="5">
    <source>
        <dbReference type="Proteomes" id="UP000183656"/>
    </source>
</evidence>
<dbReference type="GO" id="GO:0015074">
    <property type="term" value="P:DNA integration"/>
    <property type="evidence" value="ECO:0007669"/>
    <property type="project" value="InterPro"/>
</dbReference>
<dbReference type="Pfam" id="PF20172">
    <property type="entry name" value="DUF6538"/>
    <property type="match status" value="1"/>
</dbReference>
<dbReference type="InterPro" id="IPR013762">
    <property type="entry name" value="Integrase-like_cat_sf"/>
</dbReference>
<dbReference type="InterPro" id="IPR046668">
    <property type="entry name" value="DUF6538"/>
</dbReference>
<dbReference type="Proteomes" id="UP000183656">
    <property type="component" value="Unassembled WGS sequence"/>
</dbReference>